<sequence>MFITPYEECKYTAIPSRYISNELEIHLKRIEDTSQTNWRYISMKWRYIYINSKLQIHLRFIKDTSWIHQRYINTNWRYINSNTSTLNYSYNFGVRQISSETLNYHCDLHNQARNKMRRMLRAGAPVSLATVVKYVLKKIRLAE</sequence>
<keyword evidence="1" id="KW-1185">Reference proteome</keyword>
<proteinExistence type="predicted"/>
<gene>
    <name evidence="2" type="primary">LOC110777933</name>
</gene>
<evidence type="ECO:0000313" key="2">
    <source>
        <dbReference type="RefSeq" id="XP_056692958.1"/>
    </source>
</evidence>
<dbReference type="GeneID" id="110777933"/>
<accession>A0ABM3RBG8</accession>
<protein>
    <submittedName>
        <fullName evidence="2">Uncharacterized protein isoform X2</fullName>
    </submittedName>
</protein>
<organism evidence="1 2">
    <name type="scientific">Spinacia oleracea</name>
    <name type="common">Spinach</name>
    <dbReference type="NCBI Taxonomy" id="3562"/>
    <lineage>
        <taxon>Eukaryota</taxon>
        <taxon>Viridiplantae</taxon>
        <taxon>Streptophyta</taxon>
        <taxon>Embryophyta</taxon>
        <taxon>Tracheophyta</taxon>
        <taxon>Spermatophyta</taxon>
        <taxon>Magnoliopsida</taxon>
        <taxon>eudicotyledons</taxon>
        <taxon>Gunneridae</taxon>
        <taxon>Pentapetalae</taxon>
        <taxon>Caryophyllales</taxon>
        <taxon>Chenopodiaceae</taxon>
        <taxon>Chenopodioideae</taxon>
        <taxon>Anserineae</taxon>
        <taxon>Spinacia</taxon>
    </lineage>
</organism>
<reference evidence="1" key="1">
    <citation type="journal article" date="2021" name="Nat. Commun.">
        <title>Genomic analyses provide insights into spinach domestication and the genetic basis of agronomic traits.</title>
        <authorList>
            <person name="Cai X."/>
            <person name="Sun X."/>
            <person name="Xu C."/>
            <person name="Sun H."/>
            <person name="Wang X."/>
            <person name="Ge C."/>
            <person name="Zhang Z."/>
            <person name="Wang Q."/>
            <person name="Fei Z."/>
            <person name="Jiao C."/>
            <person name="Wang Q."/>
        </authorList>
    </citation>
    <scope>NUCLEOTIDE SEQUENCE [LARGE SCALE GENOMIC DNA]</scope>
    <source>
        <strain evidence="1">cv. Varoflay</strain>
    </source>
</reference>
<dbReference type="RefSeq" id="XP_056692958.1">
    <property type="nucleotide sequence ID" value="XM_056836980.1"/>
</dbReference>
<name>A0ABM3RBG8_SPIOL</name>
<evidence type="ECO:0000313" key="1">
    <source>
        <dbReference type="Proteomes" id="UP000813463"/>
    </source>
</evidence>
<dbReference type="Proteomes" id="UP000813463">
    <property type="component" value="Chromosome 2"/>
</dbReference>
<reference evidence="2" key="2">
    <citation type="submission" date="2025-08" db="UniProtKB">
        <authorList>
            <consortium name="RefSeq"/>
        </authorList>
    </citation>
    <scope>IDENTIFICATION</scope>
    <source>
        <tissue evidence="2">Leaf</tissue>
    </source>
</reference>